<dbReference type="OrthoDB" id="426399at2759"/>
<protein>
    <submittedName>
        <fullName evidence="1">Uncharacterized protein</fullName>
    </submittedName>
</protein>
<evidence type="ECO:0000313" key="3">
    <source>
        <dbReference type="Proteomes" id="UP001152797"/>
    </source>
</evidence>
<organism evidence="1">
    <name type="scientific">Cladocopium goreaui</name>
    <dbReference type="NCBI Taxonomy" id="2562237"/>
    <lineage>
        <taxon>Eukaryota</taxon>
        <taxon>Sar</taxon>
        <taxon>Alveolata</taxon>
        <taxon>Dinophyceae</taxon>
        <taxon>Suessiales</taxon>
        <taxon>Symbiodiniaceae</taxon>
        <taxon>Cladocopium</taxon>
    </lineage>
</organism>
<gene>
    <name evidence="1" type="ORF">C1SCF055_LOCUS21960</name>
</gene>
<dbReference type="AlphaFoldDB" id="A0A9P1FZI3"/>
<proteinExistence type="predicted"/>
<name>A0A9P1FZI3_9DINO</name>
<reference evidence="1" key="1">
    <citation type="submission" date="2022-10" db="EMBL/GenBank/DDBJ databases">
        <authorList>
            <person name="Chen Y."/>
            <person name="Dougan E. K."/>
            <person name="Chan C."/>
            <person name="Rhodes N."/>
            <person name="Thang M."/>
        </authorList>
    </citation>
    <scope>NUCLEOTIDE SEQUENCE</scope>
</reference>
<dbReference type="Proteomes" id="UP001152797">
    <property type="component" value="Unassembled WGS sequence"/>
</dbReference>
<dbReference type="EMBL" id="CAMXCT010002068">
    <property type="protein sequence ID" value="CAI3995389.1"/>
    <property type="molecule type" value="Genomic_DNA"/>
</dbReference>
<sequence>MATDFPVPLERAPAPLLLRFNTSGAGRAEAEYGEEEPPAKRCLTRLLREDATSKRPRADAADEEERLRVLREAQEAALEGARKMTQVATLLGVPWGEQQVRFLKLHPVVPKKIDLEEILKNCFASSEASEERRQELLEVAGKRLTDAMSQQHTQMEEAVLFLGHRWPLLSSAGQCAVEVAPAEWIQDLLPRALVRVATNPKRGVCLSFPSEMSRLIQPRRELFLTFSSKKLGAGGAGSSHGSQQVPASDYDSLPRPEALHEALLEAQRFLLDAAIFQRFRQGVLSTAALGTWTLRRVGLSEVSFMVVLDADEVVELTLGLQKKVQAEASTSLWSWLAECCLLQLRERHVAPKTASTDLVEEAARRF</sequence>
<accession>A0A9P1FZI3</accession>
<evidence type="ECO:0000313" key="1">
    <source>
        <dbReference type="EMBL" id="CAI3995389.1"/>
    </source>
</evidence>
<reference evidence="2 3" key="2">
    <citation type="submission" date="2024-05" db="EMBL/GenBank/DDBJ databases">
        <authorList>
            <person name="Chen Y."/>
            <person name="Shah S."/>
            <person name="Dougan E. K."/>
            <person name="Thang M."/>
            <person name="Chan C."/>
        </authorList>
    </citation>
    <scope>NUCLEOTIDE SEQUENCE [LARGE SCALE GENOMIC DNA]</scope>
</reference>
<dbReference type="EMBL" id="CAMXCT030002068">
    <property type="protein sequence ID" value="CAL4782701.1"/>
    <property type="molecule type" value="Genomic_DNA"/>
</dbReference>
<keyword evidence="3" id="KW-1185">Reference proteome</keyword>
<comment type="caution">
    <text evidence="1">The sequence shown here is derived from an EMBL/GenBank/DDBJ whole genome shotgun (WGS) entry which is preliminary data.</text>
</comment>
<dbReference type="EMBL" id="CAMXCT020002068">
    <property type="protein sequence ID" value="CAL1148764.1"/>
    <property type="molecule type" value="Genomic_DNA"/>
</dbReference>
<evidence type="ECO:0000313" key="2">
    <source>
        <dbReference type="EMBL" id="CAL4782701.1"/>
    </source>
</evidence>